<evidence type="ECO:0000313" key="7">
    <source>
        <dbReference type="EMBL" id="TRM58114.1"/>
    </source>
</evidence>
<evidence type="ECO:0000256" key="3">
    <source>
        <dbReference type="ARBA" id="ARBA00022833"/>
    </source>
</evidence>
<dbReference type="PROSITE" id="PS01360">
    <property type="entry name" value="ZF_MYND_1"/>
    <property type="match status" value="1"/>
</dbReference>
<evidence type="ECO:0000256" key="4">
    <source>
        <dbReference type="PROSITE-ProRule" id="PRU00134"/>
    </source>
</evidence>
<accession>A0A550BZZ6</accession>
<protein>
    <recommendedName>
        <fullName evidence="6">MYND-type domain-containing protein</fullName>
    </recommendedName>
</protein>
<name>A0A550BZZ6_9AGAR</name>
<evidence type="ECO:0000256" key="1">
    <source>
        <dbReference type="ARBA" id="ARBA00022723"/>
    </source>
</evidence>
<dbReference type="Pfam" id="PF01753">
    <property type="entry name" value="zf-MYND"/>
    <property type="match status" value="1"/>
</dbReference>
<dbReference type="GO" id="GO:0008270">
    <property type="term" value="F:zinc ion binding"/>
    <property type="evidence" value="ECO:0007669"/>
    <property type="project" value="UniProtKB-KW"/>
</dbReference>
<keyword evidence="1" id="KW-0479">Metal-binding</keyword>
<dbReference type="PROSITE" id="PS50865">
    <property type="entry name" value="ZF_MYND_2"/>
    <property type="match status" value="1"/>
</dbReference>
<keyword evidence="3" id="KW-0862">Zinc</keyword>
<dbReference type="EMBL" id="VDMD01000039">
    <property type="protein sequence ID" value="TRM58114.1"/>
    <property type="molecule type" value="Genomic_DNA"/>
</dbReference>
<dbReference type="Gene3D" id="6.10.140.2220">
    <property type="match status" value="1"/>
</dbReference>
<keyword evidence="8" id="KW-1185">Reference proteome</keyword>
<keyword evidence="2 4" id="KW-0863">Zinc-finger</keyword>
<organism evidence="7 8">
    <name type="scientific">Schizophyllum amplum</name>
    <dbReference type="NCBI Taxonomy" id="97359"/>
    <lineage>
        <taxon>Eukaryota</taxon>
        <taxon>Fungi</taxon>
        <taxon>Dikarya</taxon>
        <taxon>Basidiomycota</taxon>
        <taxon>Agaricomycotina</taxon>
        <taxon>Agaricomycetes</taxon>
        <taxon>Agaricomycetidae</taxon>
        <taxon>Agaricales</taxon>
        <taxon>Schizophyllaceae</taxon>
        <taxon>Schizophyllum</taxon>
    </lineage>
</organism>
<gene>
    <name evidence="7" type="ORF">BD626DRAFT_540207</name>
</gene>
<dbReference type="InterPro" id="IPR002893">
    <property type="entry name" value="Znf_MYND"/>
</dbReference>
<dbReference type="OrthoDB" id="194358at2759"/>
<feature type="domain" description="MYND-type" evidence="6">
    <location>
        <begin position="44"/>
        <end position="86"/>
    </location>
</feature>
<dbReference type="SUPFAM" id="SSF144232">
    <property type="entry name" value="HIT/MYND zinc finger-like"/>
    <property type="match status" value="1"/>
</dbReference>
<evidence type="ECO:0000259" key="6">
    <source>
        <dbReference type="PROSITE" id="PS50865"/>
    </source>
</evidence>
<dbReference type="STRING" id="97359.A0A550BZZ6"/>
<reference evidence="7 8" key="1">
    <citation type="journal article" date="2019" name="New Phytol.">
        <title>Comparative genomics reveals unique wood-decay strategies and fruiting body development in the Schizophyllaceae.</title>
        <authorList>
            <person name="Almasi E."/>
            <person name="Sahu N."/>
            <person name="Krizsan K."/>
            <person name="Balint B."/>
            <person name="Kovacs G.M."/>
            <person name="Kiss B."/>
            <person name="Cseklye J."/>
            <person name="Drula E."/>
            <person name="Henrissat B."/>
            <person name="Nagy I."/>
            <person name="Chovatia M."/>
            <person name="Adam C."/>
            <person name="LaButti K."/>
            <person name="Lipzen A."/>
            <person name="Riley R."/>
            <person name="Grigoriev I.V."/>
            <person name="Nagy L.G."/>
        </authorList>
    </citation>
    <scope>NUCLEOTIDE SEQUENCE [LARGE SCALE GENOMIC DNA]</scope>
    <source>
        <strain evidence="7 8">NL-1724</strain>
    </source>
</reference>
<dbReference type="Proteomes" id="UP000320762">
    <property type="component" value="Unassembled WGS sequence"/>
</dbReference>
<evidence type="ECO:0000256" key="5">
    <source>
        <dbReference type="SAM" id="MobiDB-lite"/>
    </source>
</evidence>
<feature type="region of interest" description="Disordered" evidence="5">
    <location>
        <begin position="139"/>
        <end position="164"/>
    </location>
</feature>
<sequence>MPDHSSTGVPFIDNFDQHARRVMDAAVDEVAARKARKKDMKTICGKCGKDKLVGTRLQTCSRCKSINYCSANCQRDHWQAGHKQECANFVQPPLSKTFDPSDRPDVPWPIHPIFASANQNCLGMWMTTAGELGTSLQQAFEPPEGRSTESSPEGPPSYQRWAGLKGPNRRAVGLELKKYTGSTLVSLRIVVQNRRTDGRAIAVIGGETRFTVFGDLKNNLFPEDRARATFTTTPGGSELMHVSPWKDYNGRLRVSIVEVNGVEAPKGKYAGRGGEYQPPTKPTGQPWDRVIDWDDGEMILGAGDYAVFCVQYRLGDGHEWKSYPEIISRSGGLNVPAFVTQAKSTDDGWRDKAWRELSMARIQPARPRDFFMLMATPDFKYIDEYYKPYFEEGPDEFDASRQGERAAQANEMLKKAVPMQMKMMMSMLTPDKRSEAVARFRAMGYDIEAILREADL</sequence>
<evidence type="ECO:0000256" key="2">
    <source>
        <dbReference type="ARBA" id="ARBA00022771"/>
    </source>
</evidence>
<evidence type="ECO:0000313" key="8">
    <source>
        <dbReference type="Proteomes" id="UP000320762"/>
    </source>
</evidence>
<dbReference type="AlphaFoldDB" id="A0A550BZZ6"/>
<comment type="caution">
    <text evidence="7">The sequence shown here is derived from an EMBL/GenBank/DDBJ whole genome shotgun (WGS) entry which is preliminary data.</text>
</comment>
<proteinExistence type="predicted"/>